<accession>A0A819PWW5</accession>
<feature type="coiled-coil region" evidence="1">
    <location>
        <begin position="210"/>
        <end position="241"/>
    </location>
</feature>
<name>A0A819PWW5_9BILA</name>
<dbReference type="Proteomes" id="UP000663823">
    <property type="component" value="Unassembled WGS sequence"/>
</dbReference>
<protein>
    <submittedName>
        <fullName evidence="2">Uncharacterized protein</fullName>
    </submittedName>
</protein>
<gene>
    <name evidence="2" type="ORF">OTI717_LOCUS30043</name>
</gene>
<dbReference type="EMBL" id="CAJOAX010007861">
    <property type="protein sequence ID" value="CAF4020050.1"/>
    <property type="molecule type" value="Genomic_DNA"/>
</dbReference>
<evidence type="ECO:0000256" key="1">
    <source>
        <dbReference type="SAM" id="Coils"/>
    </source>
</evidence>
<evidence type="ECO:0000313" key="2">
    <source>
        <dbReference type="EMBL" id="CAF4020050.1"/>
    </source>
</evidence>
<dbReference type="PANTHER" id="PTHR14421:SF3">
    <property type="entry name" value="SPERMATOGENESIS-ASSOCIATED PROTEIN 1"/>
    <property type="match status" value="1"/>
</dbReference>
<organism evidence="2 3">
    <name type="scientific">Rotaria sordida</name>
    <dbReference type="NCBI Taxonomy" id="392033"/>
    <lineage>
        <taxon>Eukaryota</taxon>
        <taxon>Metazoa</taxon>
        <taxon>Spiralia</taxon>
        <taxon>Gnathifera</taxon>
        <taxon>Rotifera</taxon>
        <taxon>Eurotatoria</taxon>
        <taxon>Bdelloidea</taxon>
        <taxon>Philodinida</taxon>
        <taxon>Philodinidae</taxon>
        <taxon>Rotaria</taxon>
    </lineage>
</organism>
<reference evidence="2" key="1">
    <citation type="submission" date="2021-02" db="EMBL/GenBank/DDBJ databases">
        <authorList>
            <person name="Nowell W R."/>
        </authorList>
    </citation>
    <scope>NUCLEOTIDE SEQUENCE</scope>
</reference>
<sequence length="261" mass="31137">MQSQIENQRSVQRTNRISINRSDSSQLVDFHVYIIPKRTWKNCQPLIENEVMKHVISAGFVPVPESLTLDELRQYIIDICGEESYFPKKFIYLRSVGRFLIKVKHNEEKELKLKNFQPPMTIAPEIYILEEHYNDDSCISKQRTDFLLRELSISESLISSQSWIKSIDGPSLIYPLFNHYQLPRIHTVTRTLSKHSTHSIKPKTPNLLKLHQEQERLYLYQKQLARKRREIENQHKKEKAVTIIRTASRTYRYRHYTKQQQ</sequence>
<dbReference type="InterPro" id="IPR039062">
    <property type="entry name" value="SPAT1"/>
</dbReference>
<proteinExistence type="predicted"/>
<keyword evidence="1" id="KW-0175">Coiled coil</keyword>
<comment type="caution">
    <text evidence="2">The sequence shown here is derived from an EMBL/GenBank/DDBJ whole genome shotgun (WGS) entry which is preliminary data.</text>
</comment>
<dbReference type="AlphaFoldDB" id="A0A819PWW5"/>
<evidence type="ECO:0000313" key="3">
    <source>
        <dbReference type="Proteomes" id="UP000663823"/>
    </source>
</evidence>
<dbReference type="PANTHER" id="PTHR14421">
    <property type="entry name" value="SPERMATOGENESIS-ASSOCIATED PROTEIN 1"/>
    <property type="match status" value="1"/>
</dbReference>